<feature type="region of interest" description="Disordered" evidence="1">
    <location>
        <begin position="387"/>
        <end position="420"/>
    </location>
</feature>
<dbReference type="AlphaFoldDB" id="A0A1E7FXF7"/>
<dbReference type="Gene3D" id="3.30.720.50">
    <property type="match status" value="1"/>
</dbReference>
<dbReference type="InterPro" id="IPR004170">
    <property type="entry name" value="WWE_dom"/>
</dbReference>
<protein>
    <recommendedName>
        <fullName evidence="2">WWE domain-containing protein</fullName>
    </recommendedName>
</protein>
<dbReference type="InterPro" id="IPR011050">
    <property type="entry name" value="Pectin_lyase_fold/virulence"/>
</dbReference>
<accession>A0A1E7FXF7</accession>
<evidence type="ECO:0000313" key="3">
    <source>
        <dbReference type="EMBL" id="OEU22493.1"/>
    </source>
</evidence>
<dbReference type="InterPro" id="IPR037197">
    <property type="entry name" value="WWE_dom_sf"/>
</dbReference>
<feature type="domain" description="WWE" evidence="2">
    <location>
        <begin position="469"/>
        <end position="563"/>
    </location>
</feature>
<evidence type="ECO:0000256" key="1">
    <source>
        <dbReference type="SAM" id="MobiDB-lite"/>
    </source>
</evidence>
<feature type="compositionally biased region" description="Basic and acidic residues" evidence="1">
    <location>
        <begin position="346"/>
        <end position="356"/>
    </location>
</feature>
<dbReference type="SUPFAM" id="SSF51126">
    <property type="entry name" value="Pectin lyase-like"/>
    <property type="match status" value="1"/>
</dbReference>
<proteinExistence type="predicted"/>
<feature type="compositionally biased region" description="Low complexity" evidence="1">
    <location>
        <begin position="363"/>
        <end position="374"/>
    </location>
</feature>
<dbReference type="KEGG" id="fcy:FRACYDRAFT_232650"/>
<sequence length="580" mass="64627">MTANKNSNHNNNHNHINVRSSSPSLSSQAMLVVGDNNDDNPIFFPPKLCCDNDVIQEFDRNDNYNDDNEGIIISQLQSQQQQKQQLKQGTTFEEACQFAVETHRTLFLLQDIKDLPDTILLRKREHLTIRGELVHEDVDDVGSQVGAAVNLRYKSSTKITNCSIISHAGFCCWAVQKSSIDLNQCYLRSPLRSALVCFGNAKLLTNECTIMESGVHGVCARGECQIKLINTSILNSAVRGLYAYANASVDLHGCTVSGTCREDMAAIEVSSAVKTTASIITTPPTPSSSSTSDSKNNSNNNNKTNDKYNIIIQQQKTSSLIMNGCNVVDNSGVGVRIRGGVRHNLIMKESESKSKSESILPCSNSNNNNNIIQNLGGDDIDFRLSSAEEEEGKEDDNSTNNNHHQSNQQQPQRDSSGSSFRKGDWWCPNCIPKRIIQGSNDSCTFCKMEKKHDNLLTTDEVLKLNRGEHVASQVLEKVVSPTWWFDADGDVGYIPYDVESSQKLEDAFQALHLDSTTTTTAKEKEDQQLNNRIVMLSGGRYSVDVQTMEQINIESQFLRLVQRREKKIEMNEKPKTAKYI</sequence>
<dbReference type="Pfam" id="PF02825">
    <property type="entry name" value="WWE"/>
    <property type="match status" value="1"/>
</dbReference>
<gene>
    <name evidence="3" type="ORF">FRACYDRAFT_232650</name>
</gene>
<evidence type="ECO:0000313" key="4">
    <source>
        <dbReference type="Proteomes" id="UP000095751"/>
    </source>
</evidence>
<organism evidence="3 4">
    <name type="scientific">Fragilariopsis cylindrus CCMP1102</name>
    <dbReference type="NCBI Taxonomy" id="635003"/>
    <lineage>
        <taxon>Eukaryota</taxon>
        <taxon>Sar</taxon>
        <taxon>Stramenopiles</taxon>
        <taxon>Ochrophyta</taxon>
        <taxon>Bacillariophyta</taxon>
        <taxon>Bacillariophyceae</taxon>
        <taxon>Bacillariophycidae</taxon>
        <taxon>Bacillariales</taxon>
        <taxon>Bacillariaceae</taxon>
        <taxon>Fragilariopsis</taxon>
    </lineage>
</organism>
<dbReference type="OrthoDB" id="47516at2759"/>
<dbReference type="PROSITE" id="PS50918">
    <property type="entry name" value="WWE"/>
    <property type="match status" value="1"/>
</dbReference>
<keyword evidence="4" id="KW-1185">Reference proteome</keyword>
<dbReference type="Proteomes" id="UP000095751">
    <property type="component" value="Unassembled WGS sequence"/>
</dbReference>
<name>A0A1E7FXF7_9STRA</name>
<reference evidence="3 4" key="1">
    <citation type="submission" date="2016-09" db="EMBL/GenBank/DDBJ databases">
        <title>Extensive genetic diversity and differential bi-allelic expression allows diatom success in the polar Southern Ocean.</title>
        <authorList>
            <consortium name="DOE Joint Genome Institute"/>
            <person name="Mock T."/>
            <person name="Otillar R.P."/>
            <person name="Strauss J."/>
            <person name="Dupont C."/>
            <person name="Frickenhaus S."/>
            <person name="Maumus F."/>
            <person name="Mcmullan M."/>
            <person name="Sanges R."/>
            <person name="Schmutz J."/>
            <person name="Toseland A."/>
            <person name="Valas R."/>
            <person name="Veluchamy A."/>
            <person name="Ward B.J."/>
            <person name="Allen A."/>
            <person name="Barry K."/>
            <person name="Falciatore A."/>
            <person name="Ferrante M."/>
            <person name="Fortunato A.E."/>
            <person name="Gloeckner G."/>
            <person name="Gruber A."/>
            <person name="Hipkin R."/>
            <person name="Janech M."/>
            <person name="Kroth P."/>
            <person name="Leese F."/>
            <person name="Lindquist E."/>
            <person name="Lyon B.R."/>
            <person name="Martin J."/>
            <person name="Mayer C."/>
            <person name="Parker M."/>
            <person name="Quesneville H."/>
            <person name="Raymond J."/>
            <person name="Uhlig C."/>
            <person name="Valentin K.U."/>
            <person name="Worden A.Z."/>
            <person name="Armbrust E.V."/>
            <person name="Bowler C."/>
            <person name="Green B."/>
            <person name="Moulton V."/>
            <person name="Van Oosterhout C."/>
            <person name="Grigoriev I."/>
        </authorList>
    </citation>
    <scope>NUCLEOTIDE SEQUENCE [LARGE SCALE GENOMIC DNA]</scope>
    <source>
        <strain evidence="3 4">CCMP1102</strain>
    </source>
</reference>
<dbReference type="SUPFAM" id="SSF117839">
    <property type="entry name" value="WWE domain"/>
    <property type="match status" value="1"/>
</dbReference>
<dbReference type="Pfam" id="PF13229">
    <property type="entry name" value="Beta_helix"/>
    <property type="match status" value="1"/>
</dbReference>
<dbReference type="InterPro" id="IPR039448">
    <property type="entry name" value="Beta_helix"/>
</dbReference>
<feature type="region of interest" description="Disordered" evidence="1">
    <location>
        <begin position="346"/>
        <end position="374"/>
    </location>
</feature>
<feature type="compositionally biased region" description="Low complexity" evidence="1">
    <location>
        <begin position="398"/>
        <end position="412"/>
    </location>
</feature>
<dbReference type="EMBL" id="KV784353">
    <property type="protein sequence ID" value="OEU22493.1"/>
    <property type="molecule type" value="Genomic_DNA"/>
</dbReference>
<feature type="region of interest" description="Disordered" evidence="1">
    <location>
        <begin position="278"/>
        <end position="308"/>
    </location>
</feature>
<evidence type="ECO:0000259" key="2">
    <source>
        <dbReference type="PROSITE" id="PS50918"/>
    </source>
</evidence>
<dbReference type="InParanoid" id="A0A1E7FXF7"/>
<feature type="region of interest" description="Disordered" evidence="1">
    <location>
        <begin position="1"/>
        <end position="23"/>
    </location>
</feature>